<dbReference type="EMBL" id="FOYZ01000012">
    <property type="protein sequence ID" value="SFR97638.1"/>
    <property type="molecule type" value="Genomic_DNA"/>
</dbReference>
<dbReference type="Proteomes" id="UP000199659">
    <property type="component" value="Unassembled WGS sequence"/>
</dbReference>
<feature type="transmembrane region" description="Helical" evidence="1">
    <location>
        <begin position="198"/>
        <end position="218"/>
    </location>
</feature>
<keyword evidence="3" id="KW-1185">Reference proteome</keyword>
<feature type="transmembrane region" description="Helical" evidence="1">
    <location>
        <begin position="124"/>
        <end position="151"/>
    </location>
</feature>
<evidence type="ECO:0000256" key="1">
    <source>
        <dbReference type="SAM" id="Phobius"/>
    </source>
</evidence>
<dbReference type="OrthoDB" id="9781069at2"/>
<name>A0A1I6L2X3_9FIRM</name>
<dbReference type="RefSeq" id="WP_092562483.1">
    <property type="nucleotide sequence ID" value="NZ_FOYZ01000012.1"/>
</dbReference>
<protein>
    <submittedName>
        <fullName evidence="2">TraX protein</fullName>
    </submittedName>
</protein>
<gene>
    <name evidence="2" type="ORF">SAMN05661086_03018</name>
</gene>
<organism evidence="2 3">
    <name type="scientific">Anaeromicropila populeti</name>
    <dbReference type="NCBI Taxonomy" id="37658"/>
    <lineage>
        <taxon>Bacteria</taxon>
        <taxon>Bacillati</taxon>
        <taxon>Bacillota</taxon>
        <taxon>Clostridia</taxon>
        <taxon>Lachnospirales</taxon>
        <taxon>Lachnospiraceae</taxon>
        <taxon>Anaeromicropila</taxon>
    </lineage>
</organism>
<accession>A0A1I6L2X3</accession>
<feature type="transmembrane region" description="Helical" evidence="1">
    <location>
        <begin position="68"/>
        <end position="88"/>
    </location>
</feature>
<feature type="transmembrane region" description="Helical" evidence="1">
    <location>
        <begin position="43"/>
        <end position="62"/>
    </location>
</feature>
<sequence>MKWNGFSGSTIKLMALFFMLVDHTTAVLVQSDKYPALYETGRGIGRIAFPLFCFLLAEGFYHSKNVKWYLVRLLLFAFVSELPFNLAFRGTLFYPQHQNVFFTLFLGLLLLVCQRQLSHQFIKLGSIIVIFVTALLFQTDYSYAGVMLIYFFASCRDNHKKRFLGNVIFNSFLLQLTGIFSAIPMEFYNGKRGWRLKYVFYVFYPAHLLILYYIRFVLNFQF</sequence>
<keyword evidence="1" id="KW-0472">Membrane</keyword>
<dbReference type="Pfam" id="PF05857">
    <property type="entry name" value="TraX"/>
    <property type="match status" value="1"/>
</dbReference>
<evidence type="ECO:0000313" key="2">
    <source>
        <dbReference type="EMBL" id="SFR97638.1"/>
    </source>
</evidence>
<dbReference type="STRING" id="37658.SAMN05661086_03018"/>
<reference evidence="2 3" key="1">
    <citation type="submission" date="2016-10" db="EMBL/GenBank/DDBJ databases">
        <authorList>
            <person name="de Groot N.N."/>
        </authorList>
    </citation>
    <scope>NUCLEOTIDE SEQUENCE [LARGE SCALE GENOMIC DNA]</scope>
    <source>
        <strain evidence="2 3">743A</strain>
    </source>
</reference>
<keyword evidence="1" id="KW-1133">Transmembrane helix</keyword>
<evidence type="ECO:0000313" key="3">
    <source>
        <dbReference type="Proteomes" id="UP000199659"/>
    </source>
</evidence>
<proteinExistence type="predicted"/>
<feature type="transmembrane region" description="Helical" evidence="1">
    <location>
        <begin position="100"/>
        <end position="118"/>
    </location>
</feature>
<feature type="transmembrane region" description="Helical" evidence="1">
    <location>
        <begin position="12"/>
        <end position="31"/>
    </location>
</feature>
<dbReference type="InterPro" id="IPR008875">
    <property type="entry name" value="TraX"/>
</dbReference>
<dbReference type="AlphaFoldDB" id="A0A1I6L2X3"/>
<feature type="transmembrane region" description="Helical" evidence="1">
    <location>
        <begin position="163"/>
        <end position="183"/>
    </location>
</feature>
<keyword evidence="1" id="KW-0812">Transmembrane</keyword>